<evidence type="ECO:0000313" key="1">
    <source>
        <dbReference type="EMBL" id="CAG5076939.1"/>
    </source>
</evidence>
<gene>
    <name evidence="1" type="ORF">OKIOD_LOCUS150</name>
</gene>
<proteinExistence type="predicted"/>
<accession>A0ABN7RM12</accession>
<dbReference type="EMBL" id="OU015568">
    <property type="protein sequence ID" value="CAG5076939.1"/>
    <property type="molecule type" value="Genomic_DNA"/>
</dbReference>
<reference evidence="1 2" key="1">
    <citation type="submission" date="2021-04" db="EMBL/GenBank/DDBJ databases">
        <authorList>
            <person name="Bliznina A."/>
        </authorList>
    </citation>
    <scope>NUCLEOTIDE SEQUENCE [LARGE SCALE GENOMIC DNA]</scope>
</reference>
<evidence type="ECO:0000313" key="2">
    <source>
        <dbReference type="Proteomes" id="UP001158576"/>
    </source>
</evidence>
<protein>
    <submittedName>
        <fullName evidence="1">Oidioi.mRNA.OKI2018_I69.PAR.g8592.t1.cds</fullName>
    </submittedName>
</protein>
<organism evidence="1 2">
    <name type="scientific">Oikopleura dioica</name>
    <name type="common">Tunicate</name>
    <dbReference type="NCBI Taxonomy" id="34765"/>
    <lineage>
        <taxon>Eukaryota</taxon>
        <taxon>Metazoa</taxon>
        <taxon>Chordata</taxon>
        <taxon>Tunicata</taxon>
        <taxon>Appendicularia</taxon>
        <taxon>Copelata</taxon>
        <taxon>Oikopleuridae</taxon>
        <taxon>Oikopleura</taxon>
    </lineage>
</organism>
<keyword evidence="2" id="KW-1185">Reference proteome</keyword>
<name>A0ABN7RM12_OIKDI</name>
<dbReference type="Proteomes" id="UP001158576">
    <property type="component" value="Chromosome PAR"/>
</dbReference>
<sequence>MDIPRIEISPPHAKNEYEESGMDFANQHNKLPAHSSPHVEFNAPSIPHRSMQNAAYNSAYDYDYRHRYNTETLLPGF</sequence>